<gene>
    <name evidence="3" type="ORF">C6P46_005414</name>
</gene>
<evidence type="ECO:0000259" key="2">
    <source>
        <dbReference type="Pfam" id="PF25534"/>
    </source>
</evidence>
<dbReference type="OrthoDB" id="2538451at2759"/>
<evidence type="ECO:0000313" key="4">
    <source>
        <dbReference type="Proteomes" id="UP000777482"/>
    </source>
</evidence>
<reference evidence="3 4" key="1">
    <citation type="submission" date="2020-11" db="EMBL/GenBank/DDBJ databases">
        <title>Kefir isolates.</title>
        <authorList>
            <person name="Marcisauskas S."/>
            <person name="Kim Y."/>
            <person name="Blasche S."/>
        </authorList>
    </citation>
    <scope>NUCLEOTIDE SEQUENCE [LARGE SCALE GENOMIC DNA]</scope>
    <source>
        <strain evidence="3 4">KR</strain>
    </source>
</reference>
<keyword evidence="4" id="KW-1185">Reference proteome</keyword>
<proteinExistence type="predicted"/>
<evidence type="ECO:0000313" key="3">
    <source>
        <dbReference type="EMBL" id="KAG0666063.1"/>
    </source>
</evidence>
<dbReference type="AlphaFoldDB" id="A0A9P6W923"/>
<dbReference type="EMBL" id="PUHQ01000006">
    <property type="protein sequence ID" value="KAG0666063.1"/>
    <property type="molecule type" value="Genomic_DNA"/>
</dbReference>
<dbReference type="InterPro" id="IPR057678">
    <property type="entry name" value="DUF7918"/>
</dbReference>
<dbReference type="Proteomes" id="UP000777482">
    <property type="component" value="Unassembled WGS sequence"/>
</dbReference>
<feature type="region of interest" description="Disordered" evidence="1">
    <location>
        <begin position="224"/>
        <end position="280"/>
    </location>
</feature>
<dbReference type="Pfam" id="PF25534">
    <property type="entry name" value="DUF7918"/>
    <property type="match status" value="1"/>
</dbReference>
<feature type="domain" description="DUF7918" evidence="2">
    <location>
        <begin position="35"/>
        <end position="217"/>
    </location>
</feature>
<name>A0A9P6W923_RHOMI</name>
<evidence type="ECO:0000256" key="1">
    <source>
        <dbReference type="SAM" id="MobiDB-lite"/>
    </source>
</evidence>
<comment type="caution">
    <text evidence="3">The sequence shown here is derived from an EMBL/GenBank/DDBJ whole genome shotgun (WGS) entry which is preliminary data.</text>
</comment>
<feature type="compositionally biased region" description="Pro residues" evidence="1">
    <location>
        <begin position="239"/>
        <end position="252"/>
    </location>
</feature>
<feature type="region of interest" description="Disordered" evidence="1">
    <location>
        <begin position="1"/>
        <end position="20"/>
    </location>
</feature>
<accession>A0A9P6W923</accession>
<protein>
    <recommendedName>
        <fullName evidence="2">DUF7918 domain-containing protein</fullName>
    </recommendedName>
</protein>
<dbReference type="PANTHER" id="PTHR36223">
    <property type="entry name" value="BETA-LACTAMASE-TYPE TRANSPEPTIDASE FOLD DOMAIN CONTAINING PROTEIN"/>
    <property type="match status" value="1"/>
</dbReference>
<sequence>MPAAPLAGPSGAQAPVPDHAGDTRLSDAYYRWSAAVRIDGVEAEVYKVEHGVDKTTAFIVAEEGKEFEILVKRDERPDHDESTILSIDGSPKMNDTFNGKRVSATEIRPFVFAPIALTDDPDEAVQDEKIIQGLGTIRLNFHRVVRQGIDKRQRHAFTDAPGQRLVDERCKKATMIPLPTGKARAKYKYIDSREDPLYSLIFQYRSRAILEAEGIVEALPAPGATPEEVAPAEGGTVTPSPPPPPVKPPCSTPPRGIKKRKSETMCLAESDSESEDAHDDLREKLARLEAELAVLRGNVKPEPPSTNRKKVKRELTTTQENVKVTEEDGRVVLELLDDD</sequence>
<dbReference type="PANTHER" id="PTHR36223:SF1">
    <property type="entry name" value="TRANSCRIPTION ELONGATION FACTOR EAF N-TERMINAL DOMAIN-CONTAINING PROTEIN"/>
    <property type="match status" value="1"/>
</dbReference>
<organism evidence="3 4">
    <name type="scientific">Rhodotorula mucilaginosa</name>
    <name type="common">Yeast</name>
    <name type="synonym">Rhodotorula rubra</name>
    <dbReference type="NCBI Taxonomy" id="5537"/>
    <lineage>
        <taxon>Eukaryota</taxon>
        <taxon>Fungi</taxon>
        <taxon>Dikarya</taxon>
        <taxon>Basidiomycota</taxon>
        <taxon>Pucciniomycotina</taxon>
        <taxon>Microbotryomycetes</taxon>
        <taxon>Sporidiobolales</taxon>
        <taxon>Sporidiobolaceae</taxon>
        <taxon>Rhodotorula</taxon>
    </lineage>
</organism>